<keyword evidence="3" id="KW-1185">Reference proteome</keyword>
<evidence type="ECO:0000313" key="3">
    <source>
        <dbReference type="Proteomes" id="UP001162164"/>
    </source>
</evidence>
<organism evidence="2 3">
    <name type="scientific">Molorchus minor</name>
    <dbReference type="NCBI Taxonomy" id="1323400"/>
    <lineage>
        <taxon>Eukaryota</taxon>
        <taxon>Metazoa</taxon>
        <taxon>Ecdysozoa</taxon>
        <taxon>Arthropoda</taxon>
        <taxon>Hexapoda</taxon>
        <taxon>Insecta</taxon>
        <taxon>Pterygota</taxon>
        <taxon>Neoptera</taxon>
        <taxon>Endopterygota</taxon>
        <taxon>Coleoptera</taxon>
        <taxon>Polyphaga</taxon>
        <taxon>Cucujiformia</taxon>
        <taxon>Chrysomeloidea</taxon>
        <taxon>Cerambycidae</taxon>
        <taxon>Lamiinae</taxon>
        <taxon>Monochamini</taxon>
        <taxon>Molorchus</taxon>
    </lineage>
</organism>
<gene>
    <name evidence="2" type="ORF">NQ317_009849</name>
</gene>
<protein>
    <submittedName>
        <fullName evidence="2">Uncharacterized protein</fullName>
    </submittedName>
</protein>
<sequence>MSACQEEFNNVTLSHLSKINMIFRMALGFQNSPTSDGEGAERHEGSHAEMTAKNFLGGGSGESIGGGQGSQPRWRRTAFTHAQLAYL</sequence>
<dbReference type="EMBL" id="JAPWTJ010000030">
    <property type="protein sequence ID" value="KAJ8984622.1"/>
    <property type="molecule type" value="Genomic_DNA"/>
</dbReference>
<proteinExistence type="predicted"/>
<name>A0ABQ9K4Z8_9CUCU</name>
<reference evidence="2" key="1">
    <citation type="journal article" date="2023" name="Insect Mol. Biol.">
        <title>Genome sequencing provides insights into the evolution of gene families encoding plant cell wall-degrading enzymes in longhorned beetles.</title>
        <authorList>
            <person name="Shin N.R."/>
            <person name="Okamura Y."/>
            <person name="Kirsch R."/>
            <person name="Pauchet Y."/>
        </authorList>
    </citation>
    <scope>NUCLEOTIDE SEQUENCE</scope>
    <source>
        <strain evidence="2">MMC_N1</strain>
    </source>
</reference>
<feature type="region of interest" description="Disordered" evidence="1">
    <location>
        <begin position="30"/>
        <end position="74"/>
    </location>
</feature>
<accession>A0ABQ9K4Z8</accession>
<dbReference type="Proteomes" id="UP001162164">
    <property type="component" value="Unassembled WGS sequence"/>
</dbReference>
<evidence type="ECO:0000313" key="2">
    <source>
        <dbReference type="EMBL" id="KAJ8984622.1"/>
    </source>
</evidence>
<feature type="compositionally biased region" description="Gly residues" evidence="1">
    <location>
        <begin position="56"/>
        <end position="69"/>
    </location>
</feature>
<evidence type="ECO:0000256" key="1">
    <source>
        <dbReference type="SAM" id="MobiDB-lite"/>
    </source>
</evidence>
<comment type="caution">
    <text evidence="2">The sequence shown here is derived from an EMBL/GenBank/DDBJ whole genome shotgun (WGS) entry which is preliminary data.</text>
</comment>